<reference evidence="2" key="1">
    <citation type="submission" date="2021-01" db="EMBL/GenBank/DDBJ databases">
        <title>Adiantum capillus-veneris genome.</title>
        <authorList>
            <person name="Fang Y."/>
            <person name="Liao Q."/>
        </authorList>
    </citation>
    <scope>NUCLEOTIDE SEQUENCE</scope>
    <source>
        <strain evidence="2">H3</strain>
        <tissue evidence="2">Leaf</tissue>
    </source>
</reference>
<dbReference type="OrthoDB" id="782563at2759"/>
<dbReference type="EMBL" id="JABFUD020000017">
    <property type="protein sequence ID" value="KAI5066918.1"/>
    <property type="molecule type" value="Genomic_DNA"/>
</dbReference>
<dbReference type="Proteomes" id="UP000886520">
    <property type="component" value="Chromosome 17"/>
</dbReference>
<comment type="caution">
    <text evidence="2">The sequence shown here is derived from an EMBL/GenBank/DDBJ whole genome shotgun (WGS) entry which is preliminary data.</text>
</comment>
<sequence>MARRRVGLGSLVGLLAVFFFGIGLLQRMWTFHAALSLAQGNAAHLEKLYESSLDETADWRNKYDVDMKQVTEALEEKVKLIQDLEAKIENLKKTKEDLEVKMAVLKEELFEEKEKCEKVEKSESTQIEDRDLQRELICVSKFIWLLYTVHSHCKSLFPCRYFENLERIAQFGQVVQPFCVLYQLGITF</sequence>
<accession>A0A9D4UG88</accession>
<gene>
    <name evidence="2" type="ORF">GOP47_0017446</name>
</gene>
<evidence type="ECO:0000313" key="2">
    <source>
        <dbReference type="EMBL" id="KAI5066918.1"/>
    </source>
</evidence>
<keyword evidence="1" id="KW-0175">Coiled coil</keyword>
<organism evidence="2 3">
    <name type="scientific">Adiantum capillus-veneris</name>
    <name type="common">Maidenhair fern</name>
    <dbReference type="NCBI Taxonomy" id="13818"/>
    <lineage>
        <taxon>Eukaryota</taxon>
        <taxon>Viridiplantae</taxon>
        <taxon>Streptophyta</taxon>
        <taxon>Embryophyta</taxon>
        <taxon>Tracheophyta</taxon>
        <taxon>Polypodiopsida</taxon>
        <taxon>Polypodiidae</taxon>
        <taxon>Polypodiales</taxon>
        <taxon>Pteridineae</taxon>
        <taxon>Pteridaceae</taxon>
        <taxon>Vittarioideae</taxon>
        <taxon>Adiantum</taxon>
    </lineage>
</organism>
<keyword evidence="3" id="KW-1185">Reference proteome</keyword>
<evidence type="ECO:0000313" key="3">
    <source>
        <dbReference type="Proteomes" id="UP000886520"/>
    </source>
</evidence>
<name>A0A9D4UG88_ADICA</name>
<dbReference type="AlphaFoldDB" id="A0A9D4UG88"/>
<dbReference type="PANTHER" id="PTHR37215">
    <property type="entry name" value="ACYL-COA-BINDING DOMAIN PROTEIN"/>
    <property type="match status" value="1"/>
</dbReference>
<evidence type="ECO:0000256" key="1">
    <source>
        <dbReference type="SAM" id="Coils"/>
    </source>
</evidence>
<feature type="coiled-coil region" evidence="1">
    <location>
        <begin position="67"/>
        <end position="122"/>
    </location>
</feature>
<dbReference type="PANTHER" id="PTHR37215:SF1">
    <property type="entry name" value="ACYL-COA-BINDING DOMAIN PROTEIN"/>
    <property type="match status" value="1"/>
</dbReference>
<proteinExistence type="predicted"/>
<protein>
    <submittedName>
        <fullName evidence="2">Uncharacterized protein</fullName>
    </submittedName>
</protein>